<name>A0A176WLV6_MARPO</name>
<accession>A0A176WLV6</accession>
<evidence type="ECO:0000313" key="2">
    <source>
        <dbReference type="EMBL" id="OAE33385.1"/>
    </source>
</evidence>
<evidence type="ECO:0000256" key="1">
    <source>
        <dbReference type="SAM" id="Phobius"/>
    </source>
</evidence>
<dbReference type="Proteomes" id="UP000077202">
    <property type="component" value="Unassembled WGS sequence"/>
</dbReference>
<comment type="caution">
    <text evidence="2">The sequence shown here is derived from an EMBL/GenBank/DDBJ whole genome shotgun (WGS) entry which is preliminary data.</text>
</comment>
<feature type="transmembrane region" description="Helical" evidence="1">
    <location>
        <begin position="124"/>
        <end position="149"/>
    </location>
</feature>
<gene>
    <name evidence="2" type="ORF">AXG93_2852s1040</name>
</gene>
<organism evidence="2 3">
    <name type="scientific">Marchantia polymorpha subsp. ruderalis</name>
    <dbReference type="NCBI Taxonomy" id="1480154"/>
    <lineage>
        <taxon>Eukaryota</taxon>
        <taxon>Viridiplantae</taxon>
        <taxon>Streptophyta</taxon>
        <taxon>Embryophyta</taxon>
        <taxon>Marchantiophyta</taxon>
        <taxon>Marchantiopsida</taxon>
        <taxon>Marchantiidae</taxon>
        <taxon>Marchantiales</taxon>
        <taxon>Marchantiaceae</taxon>
        <taxon>Marchantia</taxon>
    </lineage>
</organism>
<keyword evidence="1" id="KW-0812">Transmembrane</keyword>
<proteinExistence type="predicted"/>
<keyword evidence="1" id="KW-0472">Membrane</keyword>
<sequence length="192" mass="21223">MVVVVVAVVDLSYGSIMYHHLSSISALSQALGRAMSFERSLARPLTFSLPAASFPTESQRLLIFVALLTSQPKRLQSNGHDKCMSLKFLKHPLELTLLCRISPLIHFHTHSLFAALHALVWSGLAWLVCSALLCFALAWVGLLWSGLVYQLLNLDSAAKSHELDKLFKLPWPGLRCPAVWVAPRSDGGLMHI</sequence>
<keyword evidence="1" id="KW-1133">Transmembrane helix</keyword>
<reference evidence="2" key="1">
    <citation type="submission" date="2016-03" db="EMBL/GenBank/DDBJ databases">
        <title>Mechanisms controlling the formation of the plant cell surface in tip-growing cells are functionally conserved among land plants.</title>
        <authorList>
            <person name="Honkanen S."/>
            <person name="Jones V.A."/>
            <person name="Morieri G."/>
            <person name="Champion C."/>
            <person name="Hetherington A.J."/>
            <person name="Kelly S."/>
            <person name="Saint-Marcoux D."/>
            <person name="Proust H."/>
            <person name="Prescott H."/>
            <person name="Dolan L."/>
        </authorList>
    </citation>
    <scope>NUCLEOTIDE SEQUENCE [LARGE SCALE GENOMIC DNA]</scope>
    <source>
        <tissue evidence="2">Whole gametophyte</tissue>
    </source>
</reference>
<dbReference type="EMBL" id="LVLJ01000655">
    <property type="protein sequence ID" value="OAE33385.1"/>
    <property type="molecule type" value="Genomic_DNA"/>
</dbReference>
<evidence type="ECO:0000313" key="3">
    <source>
        <dbReference type="Proteomes" id="UP000077202"/>
    </source>
</evidence>
<dbReference type="AlphaFoldDB" id="A0A176WLV6"/>
<keyword evidence="3" id="KW-1185">Reference proteome</keyword>
<protein>
    <submittedName>
        <fullName evidence="2">Uncharacterized protein</fullName>
    </submittedName>
</protein>